<evidence type="ECO:0000256" key="3">
    <source>
        <dbReference type="ARBA" id="ARBA00022490"/>
    </source>
</evidence>
<dbReference type="InterPro" id="IPR017901">
    <property type="entry name" value="C-CAP_CF_C-like"/>
</dbReference>
<dbReference type="OrthoDB" id="194775at2759"/>
<feature type="region of interest" description="Disordered" evidence="5">
    <location>
        <begin position="115"/>
        <end position="158"/>
    </location>
</feature>
<dbReference type="PANTHER" id="PTHR15139">
    <property type="entry name" value="TUBULIN FOLDING COFACTOR C"/>
    <property type="match status" value="1"/>
</dbReference>
<keyword evidence="3" id="KW-0963">Cytoplasm</keyword>
<feature type="coiled-coil region" evidence="4">
    <location>
        <begin position="49"/>
        <end position="95"/>
    </location>
</feature>
<dbReference type="InterPro" id="IPR012945">
    <property type="entry name" value="Tubulin-bd_cofactor_C_dom"/>
</dbReference>
<dbReference type="AlphaFoldDB" id="A0A0D1ZZI4"/>
<sequence>MDHNDTSESREQRLKQFFDYFNTQLKVLNKDLEELSALDTSSLQRREGIDNLAREIQRVQEEVQDASSYTPDYDQARYAQEIRAFREKLQAARAAAASRSKFAFKSGRKIAPPAAATAAAAAEPSASTSTSSGAVDDSTDSTPTPTPTPGLKNGSAVDDRDDLSYMHIITPPTRNNEFEAIKHSVINLRHPSVPGSVPTFADLHLRHIKTSLIITGVQTGATHVTNVKNSVLVVDTHQFRMHDSKDVDVYLACATRPIIERCTRIRFAPLPNLYAQRPAAEPPRPNLWDQVDDFNWLKASRSPNWTVLPETERVTEDTWRDVVPGTEKIGLTDILIAVGVKDAEKGRSRRGSETAGGDGF</sequence>
<dbReference type="InterPro" id="IPR016098">
    <property type="entry name" value="CAP/MinC_C"/>
</dbReference>
<evidence type="ECO:0000256" key="4">
    <source>
        <dbReference type="SAM" id="Coils"/>
    </source>
</evidence>
<evidence type="ECO:0000256" key="5">
    <source>
        <dbReference type="SAM" id="MobiDB-lite"/>
    </source>
</evidence>
<feature type="compositionally biased region" description="Low complexity" evidence="5">
    <location>
        <begin position="115"/>
        <end position="143"/>
    </location>
</feature>
<dbReference type="STRING" id="253628.A0A0D1ZZI4"/>
<dbReference type="InterPro" id="IPR038397">
    <property type="entry name" value="TBCC_N_sf"/>
</dbReference>
<dbReference type="InterPro" id="IPR027684">
    <property type="entry name" value="TBCC"/>
</dbReference>
<dbReference type="Pfam" id="PF07986">
    <property type="entry name" value="TBCC"/>
    <property type="match status" value="1"/>
</dbReference>
<dbReference type="GO" id="GO:0007023">
    <property type="term" value="P:post-chaperonin tubulin folding pathway"/>
    <property type="evidence" value="ECO:0007669"/>
    <property type="project" value="InterPro"/>
</dbReference>
<dbReference type="GO" id="GO:0005737">
    <property type="term" value="C:cytoplasm"/>
    <property type="evidence" value="ECO:0007669"/>
    <property type="project" value="UniProtKB-SubCell"/>
</dbReference>
<dbReference type="Proteomes" id="UP000053259">
    <property type="component" value="Unassembled WGS sequence"/>
</dbReference>
<reference evidence="7 8" key="1">
    <citation type="submission" date="2015-01" db="EMBL/GenBank/DDBJ databases">
        <title>The Genome Sequence of Ochroconis gallopava CBS43764.</title>
        <authorList>
            <consortium name="The Broad Institute Genomics Platform"/>
            <person name="Cuomo C."/>
            <person name="de Hoog S."/>
            <person name="Gorbushina A."/>
            <person name="Stielow B."/>
            <person name="Teixiera M."/>
            <person name="Abouelleil A."/>
            <person name="Chapman S.B."/>
            <person name="Priest M."/>
            <person name="Young S.K."/>
            <person name="Wortman J."/>
            <person name="Nusbaum C."/>
            <person name="Birren B."/>
        </authorList>
    </citation>
    <scope>NUCLEOTIDE SEQUENCE [LARGE SCALE GENOMIC DNA]</scope>
    <source>
        <strain evidence="7 8">CBS 43764</strain>
    </source>
</reference>
<keyword evidence="8" id="KW-1185">Reference proteome</keyword>
<comment type="subcellular location">
    <subcellularLocation>
        <location evidence="1">Cytoplasm</location>
    </subcellularLocation>
</comment>
<comment type="similarity">
    <text evidence="2">Belongs to the TBCC family.</text>
</comment>
<evidence type="ECO:0000313" key="7">
    <source>
        <dbReference type="EMBL" id="KIV99847.1"/>
    </source>
</evidence>
<dbReference type="InParanoid" id="A0A0D1ZZI4"/>
<dbReference type="PROSITE" id="PS51329">
    <property type="entry name" value="C_CAP_COFACTOR_C"/>
    <property type="match status" value="1"/>
</dbReference>
<dbReference type="PANTHER" id="PTHR15139:SF0">
    <property type="entry name" value="TUBULIN-SPECIFIC CHAPERONE C"/>
    <property type="match status" value="1"/>
</dbReference>
<evidence type="ECO:0000313" key="8">
    <source>
        <dbReference type="Proteomes" id="UP000053259"/>
    </source>
</evidence>
<dbReference type="HOGENOM" id="CLU_032612_1_0_1"/>
<dbReference type="RefSeq" id="XP_016209717.1">
    <property type="nucleotide sequence ID" value="XM_016362432.1"/>
</dbReference>
<dbReference type="Gene3D" id="1.20.58.1250">
    <property type="entry name" value="Tubulin Binding Cofactor C, N-terminal domain"/>
    <property type="match status" value="1"/>
</dbReference>
<dbReference type="VEuPathDB" id="FungiDB:PV09_08516"/>
<dbReference type="EMBL" id="KN847570">
    <property type="protein sequence ID" value="KIV99847.1"/>
    <property type="molecule type" value="Genomic_DNA"/>
</dbReference>
<dbReference type="GO" id="GO:0007021">
    <property type="term" value="P:tubulin complex assembly"/>
    <property type="evidence" value="ECO:0007669"/>
    <property type="project" value="TreeGrafter"/>
</dbReference>
<proteinExistence type="inferred from homology"/>
<protein>
    <recommendedName>
        <fullName evidence="6">C-CAP/cofactor C-like domain-containing protein</fullName>
    </recommendedName>
</protein>
<dbReference type="Gene3D" id="2.160.20.70">
    <property type="match status" value="1"/>
</dbReference>
<keyword evidence="4" id="KW-0175">Coiled coil</keyword>
<evidence type="ECO:0000256" key="1">
    <source>
        <dbReference type="ARBA" id="ARBA00004496"/>
    </source>
</evidence>
<organism evidence="7 8">
    <name type="scientific">Verruconis gallopava</name>
    <dbReference type="NCBI Taxonomy" id="253628"/>
    <lineage>
        <taxon>Eukaryota</taxon>
        <taxon>Fungi</taxon>
        <taxon>Dikarya</taxon>
        <taxon>Ascomycota</taxon>
        <taxon>Pezizomycotina</taxon>
        <taxon>Dothideomycetes</taxon>
        <taxon>Pleosporomycetidae</taxon>
        <taxon>Venturiales</taxon>
        <taxon>Sympoventuriaceae</taxon>
        <taxon>Verruconis</taxon>
    </lineage>
</organism>
<feature type="domain" description="C-CAP/cofactor C-like" evidence="6">
    <location>
        <begin position="171"/>
        <end position="296"/>
    </location>
</feature>
<gene>
    <name evidence="7" type="ORF">PV09_08516</name>
</gene>
<name>A0A0D1ZZI4_9PEZI</name>
<evidence type="ECO:0000259" key="6">
    <source>
        <dbReference type="PROSITE" id="PS51329"/>
    </source>
</evidence>
<dbReference type="GeneID" id="27316489"/>
<accession>A0A0D1ZZI4</accession>
<evidence type="ECO:0000256" key="2">
    <source>
        <dbReference type="ARBA" id="ARBA00008848"/>
    </source>
</evidence>